<evidence type="ECO:0000259" key="4">
    <source>
        <dbReference type="PROSITE" id="PS01124"/>
    </source>
</evidence>
<dbReference type="Pfam" id="PF12833">
    <property type="entry name" value="HTH_18"/>
    <property type="match status" value="1"/>
</dbReference>
<dbReference type="AlphaFoldDB" id="A0A921HPD7"/>
<dbReference type="PANTHER" id="PTHR43280:SF34">
    <property type="entry name" value="ARAC-FAMILY TRANSCRIPTIONAL REGULATOR"/>
    <property type="match status" value="1"/>
</dbReference>
<dbReference type="SUPFAM" id="SSF46689">
    <property type="entry name" value="Homeodomain-like"/>
    <property type="match status" value="2"/>
</dbReference>
<dbReference type="PROSITE" id="PS01124">
    <property type="entry name" value="HTH_ARAC_FAMILY_2"/>
    <property type="match status" value="1"/>
</dbReference>
<dbReference type="InterPro" id="IPR003313">
    <property type="entry name" value="AraC-bd"/>
</dbReference>
<dbReference type="Proteomes" id="UP000780768">
    <property type="component" value="Unassembled WGS sequence"/>
</dbReference>
<evidence type="ECO:0000313" key="5">
    <source>
        <dbReference type="EMBL" id="HJF84955.1"/>
    </source>
</evidence>
<reference evidence="5" key="1">
    <citation type="journal article" date="2021" name="PeerJ">
        <title>Extensive microbial diversity within the chicken gut microbiome revealed by metagenomics and culture.</title>
        <authorList>
            <person name="Gilroy R."/>
            <person name="Ravi A."/>
            <person name="Getino M."/>
            <person name="Pursley I."/>
            <person name="Horton D.L."/>
            <person name="Alikhan N.F."/>
            <person name="Baker D."/>
            <person name="Gharbi K."/>
            <person name="Hall N."/>
            <person name="Watson M."/>
            <person name="Adriaenssens E.M."/>
            <person name="Foster-Nyarko E."/>
            <person name="Jarju S."/>
            <person name="Secka A."/>
            <person name="Antonio M."/>
            <person name="Oren A."/>
            <person name="Chaudhuri R.R."/>
            <person name="La Ragione R."/>
            <person name="Hildebrand F."/>
            <person name="Pallen M.J."/>
        </authorList>
    </citation>
    <scope>NUCLEOTIDE SEQUENCE</scope>
    <source>
        <strain evidence="5">7318</strain>
    </source>
</reference>
<dbReference type="InterPro" id="IPR014710">
    <property type="entry name" value="RmlC-like_jellyroll"/>
</dbReference>
<dbReference type="InterPro" id="IPR018060">
    <property type="entry name" value="HTH_AraC"/>
</dbReference>
<sequence>MEKKDLYHEKVSPSELTKVRFCTFTDSGINTPNHWHRSIEIRYMLEGRMVCYIDGNTYEMEPGRLLLVNSNVIHADRTKGTSRYILVQIPLDFVRLFIPEIQHIRFIINDVEEQSDKLEQIKKLLLAMKKLNDEKENGYILKFNSMLFEVLYLLYTDFSEKVMDMQLKKQQKNIEKMDRILQYITQNYKHAISLKEISDVVYFRPDYFCRFFKKYMGVTFLEYQNELRLSYIYQDIINTNKPIYEILEQHGFVNYQLFRRMFNRRFGTTPLKVRKNMAK</sequence>
<dbReference type="PANTHER" id="PTHR43280">
    <property type="entry name" value="ARAC-FAMILY TRANSCRIPTIONAL REGULATOR"/>
    <property type="match status" value="1"/>
</dbReference>
<dbReference type="GO" id="GO:0003700">
    <property type="term" value="F:DNA-binding transcription factor activity"/>
    <property type="evidence" value="ECO:0007669"/>
    <property type="project" value="InterPro"/>
</dbReference>
<gene>
    <name evidence="5" type="ORF">K8V65_04780</name>
</gene>
<dbReference type="Gene3D" id="2.60.120.10">
    <property type="entry name" value="Jelly Rolls"/>
    <property type="match status" value="1"/>
</dbReference>
<name>A0A921HPD7_9FIRM</name>
<dbReference type="InterPro" id="IPR011051">
    <property type="entry name" value="RmlC_Cupin_sf"/>
</dbReference>
<organism evidence="5 6">
    <name type="scientific">Megamonas hypermegale</name>
    <dbReference type="NCBI Taxonomy" id="158847"/>
    <lineage>
        <taxon>Bacteria</taxon>
        <taxon>Bacillati</taxon>
        <taxon>Bacillota</taxon>
        <taxon>Negativicutes</taxon>
        <taxon>Selenomonadales</taxon>
        <taxon>Selenomonadaceae</taxon>
        <taxon>Megamonas</taxon>
    </lineage>
</organism>
<dbReference type="SMART" id="SM00342">
    <property type="entry name" value="HTH_ARAC"/>
    <property type="match status" value="1"/>
</dbReference>
<dbReference type="CDD" id="cd02208">
    <property type="entry name" value="cupin_RmlC-like"/>
    <property type="match status" value="1"/>
</dbReference>
<accession>A0A921HPD7</accession>
<reference evidence="5" key="2">
    <citation type="submission" date="2021-09" db="EMBL/GenBank/DDBJ databases">
        <authorList>
            <person name="Gilroy R."/>
        </authorList>
    </citation>
    <scope>NUCLEOTIDE SEQUENCE</scope>
    <source>
        <strain evidence="5">7318</strain>
    </source>
</reference>
<dbReference type="InterPro" id="IPR009057">
    <property type="entry name" value="Homeodomain-like_sf"/>
</dbReference>
<evidence type="ECO:0000256" key="3">
    <source>
        <dbReference type="ARBA" id="ARBA00023163"/>
    </source>
</evidence>
<dbReference type="Pfam" id="PF02311">
    <property type="entry name" value="AraC_binding"/>
    <property type="match status" value="1"/>
</dbReference>
<evidence type="ECO:0000313" key="6">
    <source>
        <dbReference type="Proteomes" id="UP000780768"/>
    </source>
</evidence>
<proteinExistence type="predicted"/>
<evidence type="ECO:0000256" key="1">
    <source>
        <dbReference type="ARBA" id="ARBA00023015"/>
    </source>
</evidence>
<protein>
    <submittedName>
        <fullName evidence="5">AraC family transcriptional regulator</fullName>
    </submittedName>
</protein>
<evidence type="ECO:0000256" key="2">
    <source>
        <dbReference type="ARBA" id="ARBA00023125"/>
    </source>
</evidence>
<dbReference type="GO" id="GO:0043565">
    <property type="term" value="F:sequence-specific DNA binding"/>
    <property type="evidence" value="ECO:0007669"/>
    <property type="project" value="InterPro"/>
</dbReference>
<feature type="domain" description="HTH araC/xylS-type" evidence="4">
    <location>
        <begin position="178"/>
        <end position="276"/>
    </location>
</feature>
<dbReference type="Gene3D" id="1.10.10.60">
    <property type="entry name" value="Homeodomain-like"/>
    <property type="match status" value="2"/>
</dbReference>
<keyword evidence="3" id="KW-0804">Transcription</keyword>
<dbReference type="SUPFAM" id="SSF51182">
    <property type="entry name" value="RmlC-like cupins"/>
    <property type="match status" value="1"/>
</dbReference>
<keyword evidence="2" id="KW-0238">DNA-binding</keyword>
<comment type="caution">
    <text evidence="5">The sequence shown here is derived from an EMBL/GenBank/DDBJ whole genome shotgun (WGS) entry which is preliminary data.</text>
</comment>
<dbReference type="EMBL" id="DYVR01000129">
    <property type="protein sequence ID" value="HJF84955.1"/>
    <property type="molecule type" value="Genomic_DNA"/>
</dbReference>
<keyword evidence="1" id="KW-0805">Transcription regulation</keyword>